<keyword evidence="12" id="KW-1185">Reference proteome</keyword>
<evidence type="ECO:0000259" key="10">
    <source>
        <dbReference type="PROSITE" id="PS50878"/>
    </source>
</evidence>
<proteinExistence type="inferred from homology"/>
<keyword evidence="5" id="KW-0460">Magnesium</keyword>
<evidence type="ECO:0000256" key="6">
    <source>
        <dbReference type="ARBA" id="ARBA00022918"/>
    </source>
</evidence>
<sequence length="378" mass="43668">MWSPRHYLEQGRLQKQPSAVLAVAVEQIKRLQAHNPPLPPILTLKHLAKVTKVRKAKLECFVERIAPEVSYKRFNIKKRTSGYRKISIPEPDLMKVQAWISQNILQLPSVHSASKAFRKHDSILKCAEVHCGAKWMIKIDIADFFGSITEIQAYRVFKDLGYNPLISFHMARICTDLIPKSQKYKMQAWQIFENKYSITEYHNKNNFGRLPQGAPTSPLLSNLVMLRLDKTIAELAEKQGLRYTRYSDDITFSTKGDYSRKQAVEFVASVSALLKADGLYLNRKKTVIVPPGSRKIVLGLLTDREYPNLTKEFKEKLRQHLYYIKTLGVEAHMRRREFDSVGGLYRHILGLINYANLVDPTYAYKMKQQFKSLPWPGQ</sequence>
<dbReference type="EC" id="2.7.7.49" evidence="1"/>
<dbReference type="PROSITE" id="PS50878">
    <property type="entry name" value="RT_POL"/>
    <property type="match status" value="1"/>
</dbReference>
<keyword evidence="6 11" id="KW-0695">RNA-directed DNA polymerase</keyword>
<comment type="similarity">
    <text evidence="8">Belongs to the bacterial reverse transcriptase family.</text>
</comment>
<name>A0A7W2F759_9BURK</name>
<evidence type="ECO:0000256" key="7">
    <source>
        <dbReference type="ARBA" id="ARBA00023118"/>
    </source>
</evidence>
<evidence type="ECO:0000256" key="1">
    <source>
        <dbReference type="ARBA" id="ARBA00012493"/>
    </source>
</evidence>
<organism evidence="11 12">
    <name type="scientific">Rugamonas apoptosis</name>
    <dbReference type="NCBI Taxonomy" id="2758570"/>
    <lineage>
        <taxon>Bacteria</taxon>
        <taxon>Pseudomonadati</taxon>
        <taxon>Pseudomonadota</taxon>
        <taxon>Betaproteobacteria</taxon>
        <taxon>Burkholderiales</taxon>
        <taxon>Oxalobacteraceae</taxon>
        <taxon>Telluria group</taxon>
        <taxon>Rugamonas</taxon>
    </lineage>
</organism>
<comment type="catalytic activity">
    <reaction evidence="9">
        <text>DNA(n) + a 2'-deoxyribonucleoside 5'-triphosphate = DNA(n+1) + diphosphate</text>
        <dbReference type="Rhea" id="RHEA:22508"/>
        <dbReference type="Rhea" id="RHEA-COMP:17339"/>
        <dbReference type="Rhea" id="RHEA-COMP:17340"/>
        <dbReference type="ChEBI" id="CHEBI:33019"/>
        <dbReference type="ChEBI" id="CHEBI:61560"/>
        <dbReference type="ChEBI" id="CHEBI:173112"/>
        <dbReference type="EC" id="2.7.7.49"/>
    </reaction>
</comment>
<dbReference type="InterPro" id="IPR000123">
    <property type="entry name" value="Reverse_transcriptase_msDNA"/>
</dbReference>
<evidence type="ECO:0000256" key="4">
    <source>
        <dbReference type="ARBA" id="ARBA00022723"/>
    </source>
</evidence>
<dbReference type="GO" id="GO:0003723">
    <property type="term" value="F:RNA binding"/>
    <property type="evidence" value="ECO:0007669"/>
    <property type="project" value="InterPro"/>
</dbReference>
<keyword evidence="3" id="KW-0548">Nucleotidyltransferase</keyword>
<dbReference type="GO" id="GO:0003964">
    <property type="term" value="F:RNA-directed DNA polymerase activity"/>
    <property type="evidence" value="ECO:0007669"/>
    <property type="project" value="UniProtKB-KW"/>
</dbReference>
<dbReference type="RefSeq" id="WP_182152122.1">
    <property type="nucleotide sequence ID" value="NZ_JACEZU010000002.1"/>
</dbReference>
<evidence type="ECO:0000256" key="9">
    <source>
        <dbReference type="ARBA" id="ARBA00048173"/>
    </source>
</evidence>
<dbReference type="SUPFAM" id="SSF56672">
    <property type="entry name" value="DNA/RNA polymerases"/>
    <property type="match status" value="1"/>
</dbReference>
<dbReference type="Pfam" id="PF00078">
    <property type="entry name" value="RVT_1"/>
    <property type="match status" value="1"/>
</dbReference>
<evidence type="ECO:0000256" key="5">
    <source>
        <dbReference type="ARBA" id="ARBA00022842"/>
    </source>
</evidence>
<keyword evidence="7" id="KW-0051">Antiviral defense</keyword>
<evidence type="ECO:0000256" key="8">
    <source>
        <dbReference type="ARBA" id="ARBA00034120"/>
    </source>
</evidence>
<dbReference type="PANTHER" id="PTHR34047:SF7">
    <property type="entry name" value="RNA-DIRECTED DNA POLYMERASE"/>
    <property type="match status" value="1"/>
</dbReference>
<dbReference type="Proteomes" id="UP000573499">
    <property type="component" value="Unassembled WGS sequence"/>
</dbReference>
<protein>
    <recommendedName>
        <fullName evidence="1">RNA-directed DNA polymerase</fullName>
        <ecNumber evidence="1">2.7.7.49</ecNumber>
    </recommendedName>
</protein>
<evidence type="ECO:0000256" key="2">
    <source>
        <dbReference type="ARBA" id="ARBA00022679"/>
    </source>
</evidence>
<comment type="caution">
    <text evidence="11">The sequence shown here is derived from an EMBL/GenBank/DDBJ whole genome shotgun (WGS) entry which is preliminary data.</text>
</comment>
<evidence type="ECO:0000313" key="11">
    <source>
        <dbReference type="EMBL" id="MBA5686319.1"/>
    </source>
</evidence>
<dbReference type="InterPro" id="IPR051083">
    <property type="entry name" value="GrpII_Intron_Splice-Mob/Def"/>
</dbReference>
<dbReference type="GO" id="GO:0051607">
    <property type="term" value="P:defense response to virus"/>
    <property type="evidence" value="ECO:0007669"/>
    <property type="project" value="UniProtKB-KW"/>
</dbReference>
<evidence type="ECO:0000256" key="3">
    <source>
        <dbReference type="ARBA" id="ARBA00022695"/>
    </source>
</evidence>
<dbReference type="AlphaFoldDB" id="A0A7W2F759"/>
<evidence type="ECO:0000313" key="12">
    <source>
        <dbReference type="Proteomes" id="UP000573499"/>
    </source>
</evidence>
<keyword evidence="2" id="KW-0808">Transferase</keyword>
<gene>
    <name evidence="11" type="ORF">H3H39_04545</name>
</gene>
<dbReference type="PANTHER" id="PTHR34047">
    <property type="entry name" value="NUCLEAR INTRON MATURASE 1, MITOCHONDRIAL-RELATED"/>
    <property type="match status" value="1"/>
</dbReference>
<keyword evidence="4" id="KW-0479">Metal-binding</keyword>
<reference evidence="11 12" key="1">
    <citation type="submission" date="2020-07" db="EMBL/GenBank/DDBJ databases">
        <title>Novel species isolated from subtropical streams in China.</title>
        <authorList>
            <person name="Lu H."/>
        </authorList>
    </citation>
    <scope>NUCLEOTIDE SEQUENCE [LARGE SCALE GENOMIC DNA]</scope>
    <source>
        <strain evidence="11 12">LX47W</strain>
    </source>
</reference>
<dbReference type="GO" id="GO:0046872">
    <property type="term" value="F:metal ion binding"/>
    <property type="evidence" value="ECO:0007669"/>
    <property type="project" value="UniProtKB-KW"/>
</dbReference>
<feature type="domain" description="Reverse transcriptase" evidence="10">
    <location>
        <begin position="9"/>
        <end position="302"/>
    </location>
</feature>
<accession>A0A7W2F759</accession>
<dbReference type="InterPro" id="IPR000477">
    <property type="entry name" value="RT_dom"/>
</dbReference>
<dbReference type="InterPro" id="IPR043128">
    <property type="entry name" value="Rev_trsase/Diguanyl_cyclase"/>
</dbReference>
<dbReference type="EMBL" id="JACEZU010000002">
    <property type="protein sequence ID" value="MBA5686319.1"/>
    <property type="molecule type" value="Genomic_DNA"/>
</dbReference>
<dbReference type="InterPro" id="IPR043502">
    <property type="entry name" value="DNA/RNA_pol_sf"/>
</dbReference>
<dbReference type="Gene3D" id="3.30.70.270">
    <property type="match status" value="1"/>
</dbReference>
<dbReference type="CDD" id="cd03487">
    <property type="entry name" value="RT_Bac_retron_II"/>
    <property type="match status" value="1"/>
</dbReference>
<dbReference type="PRINTS" id="PR00866">
    <property type="entry name" value="RNADNAPOLMS"/>
</dbReference>